<protein>
    <recommendedName>
        <fullName evidence="5">Lipoprotein</fullName>
    </recommendedName>
</protein>
<proteinExistence type="predicted"/>
<keyword evidence="1" id="KW-1133">Transmembrane helix</keyword>
<dbReference type="EMBL" id="CP003557">
    <property type="protein sequence ID" value="AFN74023.1"/>
    <property type="molecule type" value="Genomic_DNA"/>
</dbReference>
<keyword evidence="1" id="KW-0812">Transmembrane</keyword>
<reference evidence="3 4" key="1">
    <citation type="journal article" date="2013" name="PLoS ONE">
        <title>Genomic analysis of Melioribacter roseus, facultatively anaerobic organotrophic bacterium representing a novel deep lineage within Bacteriodetes/Chlorobi group.</title>
        <authorList>
            <person name="Kadnikov V.V."/>
            <person name="Mardanov A.V."/>
            <person name="Podosokorskaya O.A."/>
            <person name="Gavrilov S.N."/>
            <person name="Kublanov I.V."/>
            <person name="Beletsky A.V."/>
            <person name="Bonch-Osmolovskaya E.A."/>
            <person name="Ravin N.V."/>
        </authorList>
    </citation>
    <scope>NUCLEOTIDE SEQUENCE [LARGE SCALE GENOMIC DNA]</scope>
    <source>
        <strain evidence="4">JCM 17771 / P3M-2</strain>
    </source>
</reference>
<evidence type="ECO:0000313" key="4">
    <source>
        <dbReference type="Proteomes" id="UP000009011"/>
    </source>
</evidence>
<gene>
    <name evidence="3" type="ordered locus">MROS_0781</name>
</gene>
<evidence type="ECO:0000313" key="3">
    <source>
        <dbReference type="EMBL" id="AFN74023.1"/>
    </source>
</evidence>
<organism evidence="3 4">
    <name type="scientific">Melioribacter roseus (strain DSM 23840 / JCM 17771 / VKM B-2668 / P3M-2)</name>
    <dbReference type="NCBI Taxonomy" id="1191523"/>
    <lineage>
        <taxon>Bacteria</taxon>
        <taxon>Pseudomonadati</taxon>
        <taxon>Ignavibacteriota</taxon>
        <taxon>Ignavibacteria</taxon>
        <taxon>Ignavibacteriales</taxon>
        <taxon>Melioribacteraceae</taxon>
        <taxon>Melioribacter</taxon>
    </lineage>
</organism>
<dbReference type="AlphaFoldDB" id="I6ZYC4"/>
<dbReference type="HOGENOM" id="CLU_1466569_0_0_10"/>
<name>I6ZYC4_MELRP</name>
<feature type="transmembrane region" description="Helical" evidence="1">
    <location>
        <begin position="166"/>
        <end position="183"/>
    </location>
</feature>
<keyword evidence="4" id="KW-1185">Reference proteome</keyword>
<dbReference type="Proteomes" id="UP000009011">
    <property type="component" value="Chromosome"/>
</dbReference>
<sequence length="184" mass="21080">MKKLTLILTVSLLFLAGCMAPGFHMIGMHSSDHETAAVAPIFKEVIYNEYKFSAEFSTDFQTNQSHYSLEIFNLSSEDLVTDAEARFEVLKISEPQETLFAKPLYPDGLKRFSVSRPIESDRQIVGRFLVYAVEGKQLETPLEISFDFDKIHYKHNHVGENGISEWWYIGAAGMAVMMFLWHIF</sequence>
<evidence type="ECO:0008006" key="5">
    <source>
        <dbReference type="Google" id="ProtNLM"/>
    </source>
</evidence>
<dbReference type="PROSITE" id="PS51257">
    <property type="entry name" value="PROKAR_LIPOPROTEIN"/>
    <property type="match status" value="1"/>
</dbReference>
<evidence type="ECO:0000256" key="2">
    <source>
        <dbReference type="SAM" id="SignalP"/>
    </source>
</evidence>
<feature type="chain" id="PRO_5003707346" description="Lipoprotein" evidence="2">
    <location>
        <begin position="21"/>
        <end position="184"/>
    </location>
</feature>
<accession>I6ZYC4</accession>
<dbReference type="STRING" id="1191523.MROS_0781"/>
<feature type="signal peptide" evidence="2">
    <location>
        <begin position="1"/>
        <end position="20"/>
    </location>
</feature>
<evidence type="ECO:0000256" key="1">
    <source>
        <dbReference type="SAM" id="Phobius"/>
    </source>
</evidence>
<dbReference type="KEGG" id="mro:MROS_0781"/>
<keyword evidence="2" id="KW-0732">Signal</keyword>
<keyword evidence="1" id="KW-0472">Membrane</keyword>
<dbReference type="RefSeq" id="WP_014855459.1">
    <property type="nucleotide sequence ID" value="NC_018178.1"/>
</dbReference>